<feature type="transmembrane region" description="Helical" evidence="1">
    <location>
        <begin position="72"/>
        <end position="96"/>
    </location>
</feature>
<proteinExistence type="predicted"/>
<keyword evidence="3" id="KW-1185">Reference proteome</keyword>
<keyword evidence="1" id="KW-1133">Transmembrane helix</keyword>
<evidence type="ECO:0000256" key="1">
    <source>
        <dbReference type="SAM" id="Phobius"/>
    </source>
</evidence>
<keyword evidence="1" id="KW-0812">Transmembrane</keyword>
<dbReference type="Proteomes" id="UP001516662">
    <property type="component" value="Unassembled WGS sequence"/>
</dbReference>
<dbReference type="EMBL" id="JADCLJ010000019">
    <property type="protein sequence ID" value="MBE4907993.1"/>
    <property type="molecule type" value="Genomic_DNA"/>
</dbReference>
<keyword evidence="1" id="KW-0472">Membrane</keyword>
<evidence type="ECO:0000313" key="3">
    <source>
        <dbReference type="Proteomes" id="UP001516662"/>
    </source>
</evidence>
<feature type="transmembrane region" description="Helical" evidence="1">
    <location>
        <begin position="108"/>
        <end position="129"/>
    </location>
</feature>
<dbReference type="PANTHER" id="PTHR40040:SF1">
    <property type="entry name" value="MEMBRANE PROTEIN"/>
    <property type="match status" value="1"/>
</dbReference>
<dbReference type="InterPro" id="IPR055338">
    <property type="entry name" value="YqfX-like"/>
</dbReference>
<accession>A0ABR9QHN7</accession>
<comment type="caution">
    <text evidence="2">The sequence shown here is derived from an EMBL/GenBank/DDBJ whole genome shotgun (WGS) entry which is preliminary data.</text>
</comment>
<name>A0ABR9QHN7_9BACI</name>
<protein>
    <submittedName>
        <fullName evidence="2">DUF4190 domain-containing protein</fullName>
    </submittedName>
</protein>
<sequence length="130" mass="13919">MAEDQNNNRERGIAHDYDENHFVDPNLGSNIYSDYSEETAAEVAPPLGTNYNRETVEETNNDTVTGGTGMGWLALALSIISLFVMPVLMGAAGIIIGFIARRRGATGLGAWAIGIGAISIIVGIFILPFF</sequence>
<reference evidence="2 3" key="1">
    <citation type="submission" date="2020-10" db="EMBL/GenBank/DDBJ databases">
        <title>Bacillus sp. HD4P25, an endophyte from a halophyte.</title>
        <authorList>
            <person name="Sun J.-Q."/>
        </authorList>
    </citation>
    <scope>NUCLEOTIDE SEQUENCE [LARGE SCALE GENOMIC DNA]</scope>
    <source>
        <strain evidence="2 3">YIM 93174</strain>
    </source>
</reference>
<gene>
    <name evidence="2" type="ORF">IMZ08_08005</name>
</gene>
<dbReference type="PANTHER" id="PTHR40040">
    <property type="entry name" value="SMALL HYDROPHOBIC PROTEIN-RELATED"/>
    <property type="match status" value="1"/>
</dbReference>
<organism evidence="2 3">
    <name type="scientific">Litchfieldia luteola</name>
    <dbReference type="NCBI Taxonomy" id="682179"/>
    <lineage>
        <taxon>Bacteria</taxon>
        <taxon>Bacillati</taxon>
        <taxon>Bacillota</taxon>
        <taxon>Bacilli</taxon>
        <taxon>Bacillales</taxon>
        <taxon>Bacillaceae</taxon>
        <taxon>Litchfieldia</taxon>
    </lineage>
</organism>
<evidence type="ECO:0000313" key="2">
    <source>
        <dbReference type="EMBL" id="MBE4907993.1"/>
    </source>
</evidence>